<dbReference type="InterPro" id="IPR001610">
    <property type="entry name" value="PAC"/>
</dbReference>
<feature type="domain" description="Methyl-accepting transducer" evidence="2">
    <location>
        <begin position="249"/>
        <end position="442"/>
    </location>
</feature>
<keyword evidence="1" id="KW-0807">Transducer</keyword>
<dbReference type="CDD" id="cd00130">
    <property type="entry name" value="PAS"/>
    <property type="match status" value="2"/>
</dbReference>
<dbReference type="KEGG" id="saqt:GJV85_00360"/>
<evidence type="ECO:0000259" key="4">
    <source>
        <dbReference type="PROSITE" id="PS50113"/>
    </source>
</evidence>
<dbReference type="SMART" id="SM00086">
    <property type="entry name" value="PAC"/>
    <property type="match status" value="2"/>
</dbReference>
<feature type="domain" description="PAC" evidence="4">
    <location>
        <begin position="198"/>
        <end position="250"/>
    </location>
</feature>
<evidence type="ECO:0000259" key="2">
    <source>
        <dbReference type="PROSITE" id="PS50111"/>
    </source>
</evidence>
<dbReference type="Gene3D" id="3.30.450.20">
    <property type="entry name" value="PAS domain"/>
    <property type="match status" value="2"/>
</dbReference>
<dbReference type="InterPro" id="IPR013655">
    <property type="entry name" value="PAS_fold_3"/>
</dbReference>
<protein>
    <submittedName>
        <fullName evidence="5">PAS domain S-box protein</fullName>
    </submittedName>
</protein>
<dbReference type="GO" id="GO:0016020">
    <property type="term" value="C:membrane"/>
    <property type="evidence" value="ECO:0007669"/>
    <property type="project" value="InterPro"/>
</dbReference>
<dbReference type="SMART" id="SM00091">
    <property type="entry name" value="PAS"/>
    <property type="match status" value="2"/>
</dbReference>
<dbReference type="InterPro" id="IPR035965">
    <property type="entry name" value="PAS-like_dom_sf"/>
</dbReference>
<dbReference type="InterPro" id="IPR000014">
    <property type="entry name" value="PAS"/>
</dbReference>
<dbReference type="SUPFAM" id="SSF58104">
    <property type="entry name" value="Methyl-accepting chemotaxis protein (MCP) signaling domain"/>
    <property type="match status" value="1"/>
</dbReference>
<dbReference type="SMART" id="SM00283">
    <property type="entry name" value="MA"/>
    <property type="match status" value="1"/>
</dbReference>
<dbReference type="InterPro" id="IPR050903">
    <property type="entry name" value="Bact_Chemotaxis_MeTrfase"/>
</dbReference>
<dbReference type="Gene3D" id="1.10.287.950">
    <property type="entry name" value="Methyl-accepting chemotaxis protein"/>
    <property type="match status" value="1"/>
</dbReference>
<evidence type="ECO:0000313" key="6">
    <source>
        <dbReference type="Proteomes" id="UP000671852"/>
    </source>
</evidence>
<accession>A0A975AXZ2</accession>
<proteinExistence type="predicted"/>
<dbReference type="InterPro" id="IPR000700">
    <property type="entry name" value="PAS-assoc_C"/>
</dbReference>
<dbReference type="GO" id="GO:0006935">
    <property type="term" value="P:chemotaxis"/>
    <property type="evidence" value="ECO:0007669"/>
    <property type="project" value="InterPro"/>
</dbReference>
<dbReference type="PANTHER" id="PTHR24422:SF10">
    <property type="entry name" value="CHEMOTAXIS PROTEIN METHYLTRANSFERASE 2"/>
    <property type="match status" value="1"/>
</dbReference>
<dbReference type="SUPFAM" id="SSF55785">
    <property type="entry name" value="PYP-like sensor domain (PAS domain)"/>
    <property type="match status" value="2"/>
</dbReference>
<dbReference type="PROSITE" id="PS50112">
    <property type="entry name" value="PAS"/>
    <property type="match status" value="1"/>
</dbReference>
<reference evidence="5" key="1">
    <citation type="submission" date="2019-11" db="EMBL/GenBank/DDBJ databases">
        <authorList>
            <person name="Kojima H."/>
        </authorList>
    </citation>
    <scope>NUCLEOTIDE SEQUENCE</scope>
    <source>
        <strain evidence="5">H1576</strain>
    </source>
</reference>
<dbReference type="AlphaFoldDB" id="A0A975AXZ2"/>
<name>A0A975AXZ2_9BACT</name>
<dbReference type="Pfam" id="PF13426">
    <property type="entry name" value="PAS_9"/>
    <property type="match status" value="1"/>
</dbReference>
<evidence type="ECO:0000313" key="5">
    <source>
        <dbReference type="EMBL" id="QSZ40631.1"/>
    </source>
</evidence>
<keyword evidence="6" id="KW-1185">Reference proteome</keyword>
<dbReference type="PRINTS" id="PR00260">
    <property type="entry name" value="CHEMTRNSDUCR"/>
</dbReference>
<dbReference type="InterPro" id="IPR004090">
    <property type="entry name" value="Chemotax_Me-accpt_rcpt"/>
</dbReference>
<dbReference type="EMBL" id="CP046072">
    <property type="protein sequence ID" value="QSZ40631.1"/>
    <property type="molecule type" value="Genomic_DNA"/>
</dbReference>
<dbReference type="RefSeq" id="WP_207561911.1">
    <property type="nucleotide sequence ID" value="NZ_CP046072.1"/>
</dbReference>
<dbReference type="InterPro" id="IPR004089">
    <property type="entry name" value="MCPsignal_dom"/>
</dbReference>
<evidence type="ECO:0000259" key="3">
    <source>
        <dbReference type="PROSITE" id="PS50112"/>
    </source>
</evidence>
<evidence type="ECO:0000256" key="1">
    <source>
        <dbReference type="PROSITE-ProRule" id="PRU00284"/>
    </source>
</evidence>
<dbReference type="GO" id="GO:0004888">
    <property type="term" value="F:transmembrane signaling receptor activity"/>
    <property type="evidence" value="ECO:0007669"/>
    <property type="project" value="InterPro"/>
</dbReference>
<dbReference type="GO" id="GO:0007165">
    <property type="term" value="P:signal transduction"/>
    <property type="evidence" value="ECO:0007669"/>
    <property type="project" value="UniProtKB-KW"/>
</dbReference>
<dbReference type="PANTHER" id="PTHR24422">
    <property type="entry name" value="CHEMOTAXIS PROTEIN METHYLTRANSFERASE"/>
    <property type="match status" value="1"/>
</dbReference>
<dbReference type="PROSITE" id="PS50113">
    <property type="entry name" value="PAC"/>
    <property type="match status" value="2"/>
</dbReference>
<organism evidence="5 6">
    <name type="scientific">Sulfurimonas aquatica</name>
    <dbReference type="NCBI Taxonomy" id="2672570"/>
    <lineage>
        <taxon>Bacteria</taxon>
        <taxon>Pseudomonadati</taxon>
        <taxon>Campylobacterota</taxon>
        <taxon>Epsilonproteobacteria</taxon>
        <taxon>Campylobacterales</taxon>
        <taxon>Sulfurimonadaceae</taxon>
        <taxon>Sulfurimonas</taxon>
    </lineage>
</organism>
<dbReference type="Pfam" id="PF00015">
    <property type="entry name" value="MCPsignal"/>
    <property type="match status" value="1"/>
</dbReference>
<reference evidence="5" key="2">
    <citation type="submission" date="2021-04" db="EMBL/GenBank/DDBJ databases">
        <title>Isolation and characterization of a novel species of the genus Sulfurimonas.</title>
        <authorList>
            <person name="Fukui M."/>
        </authorList>
    </citation>
    <scope>NUCLEOTIDE SEQUENCE</scope>
    <source>
        <strain evidence="5">H1576</strain>
    </source>
</reference>
<dbReference type="Pfam" id="PF08447">
    <property type="entry name" value="PAS_3"/>
    <property type="match status" value="1"/>
</dbReference>
<dbReference type="Proteomes" id="UP000671852">
    <property type="component" value="Chromosome"/>
</dbReference>
<feature type="domain" description="PAS" evidence="3">
    <location>
        <begin position="122"/>
        <end position="169"/>
    </location>
</feature>
<sequence length="442" mass="49419">MNDDKDLLTALNTNYAVIEFDTKGYILQANSLFLDVMGYTFREIKSKHHRMFCTPDYARTREYRDFWKDLAAGYSQTSEFKRITKEGDIVWLKASYTPVTDEYGNVVKIIKFAQDITSQKLKSSNYESQLNAISKSQAVIEFDLKGIVLDVNENFLKTFSYSRSEVVGKHHSMFCEKSYKNSQEYQIFWQQLNQGKFDTGEYKRLDKNGKTVWIQATYNPILDLQGRPFKVVKFALDITKNKEMILAVEDSAKNLNQSSSNLERVSDNMSAMIHSLHKISEATELSNNITKEAQTKSQSTTQLMSELGRQSKAIGGVVKSISSIAQRTNLLSLNASIEAARAGEAGKGFAVVASEVKALSLQTAAATQEVSQSIVSVQESAELAIEAIASISKIIANMTIISESISSSVHEQSELSNEVSTLMNYSKKDIDHISEAINLISK</sequence>
<gene>
    <name evidence="5" type="ORF">GJV85_00360</name>
</gene>
<feature type="domain" description="PAC" evidence="4">
    <location>
        <begin position="76"/>
        <end position="128"/>
    </location>
</feature>
<dbReference type="PROSITE" id="PS50111">
    <property type="entry name" value="CHEMOTAXIS_TRANSDUC_2"/>
    <property type="match status" value="1"/>
</dbReference>
<dbReference type="NCBIfam" id="TIGR00229">
    <property type="entry name" value="sensory_box"/>
    <property type="match status" value="2"/>
</dbReference>